<dbReference type="FunFam" id="1.20.1560.10:FF:000009">
    <property type="entry name" value="ABC transporter B family member 1"/>
    <property type="match status" value="1"/>
</dbReference>
<feature type="transmembrane region" description="Helical" evidence="10">
    <location>
        <begin position="918"/>
        <end position="938"/>
    </location>
</feature>
<dbReference type="EMBL" id="GEZM01046271">
    <property type="protein sequence ID" value="JAV77371.1"/>
    <property type="molecule type" value="Transcribed_RNA"/>
</dbReference>
<feature type="transmembrane region" description="Helical" evidence="10">
    <location>
        <begin position="688"/>
        <end position="711"/>
    </location>
</feature>
<sequence length="1253" mass="137625">MKQRETTEPILEAKPKEDYPPVSFLELYKYASHMDKFFIVLGSIICTLGAVANSLLSITFGDATNVIVTYVSTLNETNATLIQQAEEELENGLIAFVIFGCSLGALIMVATYIATVLFNYSALKQTYRIRDLFLHKVLNQDVGWYDVHQTGDFASRIADDLKKLEEGIGEKVSIFLYYEVIFVTSIIQGLILGWELALICMVSLPVTTISMGFISWISSKLAKQEMDAYGEAGAIAEETLSSIRTVVAFGGQKKEEERYDKLLSFACKNNIKRLFFNGISNAVMWFFAYGSYSLGFWYGVKLIIRERSLPIEDVVYDAGNMVAIFFSVLTGTWFFGMASPFIETFGIAKGAAAKIFGVIASEPSINASKGNGMKFKKMEGKITFRSVHFTYPSRPDLKILQGIELTINPGETVALVGSSGCGKSTCIQLIQRYYDPSSGNVFIDDHNVADLDLAWMRSHIGVVGQEPVLFEMTIAENIKLGADDASEDDIKRAATKANAHSFISLLPQGYNTLVGERGAQLSGGQKQRIAIARALVREPSILLLDEATSALDTNSEAVVQAALDAASNECTTVIVAHRLSTVRKADRIVVIGTGKVVEQGTHDELMHKEGAYFELVTAQISQSDTDEDAFTKTETEEKIGIVRQTSLDGANMRSNSIISNVKEILEESKSGSSTSSLWAIMKYNSPEWWVILLGCVGSIVTGAGMPVYAIVFGDVMGVLASHDDDYIISETKKFAIFFLIIGIVTGIATLVHTYMFGIAGEKLTMRLRSQMFKSFLSQEMGYFDNKEHGVGSLCARLSGEAASVQGATGQRIGTILNSLSTVVIALSTSFYYEWRITFVALCFSPLIVMAFYLEQKIIAKESQGHYKSLQNSTKIAVEGINGIRTLASLGSEQSFHIRYMAEIVPYQRMAQRNTHFRGLVYGLSRSLMFYAYAASLYFGATLIKNEGLEYAKVFIVSESIITSSWSLGNALAFTPNFQKGLIAASRIFELFSRIPLIRDGSQKNNGGWDSGNIAYEKVYFSYPSRPTIPVLRGLNLTIPQGKVVALVGPSGCGKSTIIQQLVRFYDPTSGSVSVDGKHINTMQLSTLRSHLGVVSQEPNLFSRTIAENIAYGDNEREVTREEIIDAAKKANIHTFIASLPLGYETKLGEKGTQLSGGQKQRVAIARALVRNPKVLLLDEATSALDAESEKVVQEALDNAKKGRTCITIAHRLTTIQDADVICVINHGRVAEIGTHAELLGLRGIYYNLHNLQH</sequence>
<organism evidence="13">
    <name type="scientific">Photinus pyralis</name>
    <name type="common">Common eastern firefly</name>
    <name type="synonym">Lampyris pyralis</name>
    <dbReference type="NCBI Taxonomy" id="7054"/>
    <lineage>
        <taxon>Eukaryota</taxon>
        <taxon>Metazoa</taxon>
        <taxon>Ecdysozoa</taxon>
        <taxon>Arthropoda</taxon>
        <taxon>Hexapoda</taxon>
        <taxon>Insecta</taxon>
        <taxon>Pterygota</taxon>
        <taxon>Neoptera</taxon>
        <taxon>Endopterygota</taxon>
        <taxon>Coleoptera</taxon>
        <taxon>Polyphaga</taxon>
        <taxon>Elateriformia</taxon>
        <taxon>Elateroidea</taxon>
        <taxon>Lampyridae</taxon>
        <taxon>Lampyrinae</taxon>
        <taxon>Photinus</taxon>
    </lineage>
</organism>
<feature type="transmembrane region" description="Helical" evidence="10">
    <location>
        <begin position="812"/>
        <end position="830"/>
    </location>
</feature>
<dbReference type="SUPFAM" id="SSF52540">
    <property type="entry name" value="P-loop containing nucleoside triphosphate hydrolases"/>
    <property type="match status" value="2"/>
</dbReference>
<dbReference type="CDD" id="cd18578">
    <property type="entry name" value="ABC_6TM_Pgp_ABCB1_D2_like"/>
    <property type="match status" value="1"/>
</dbReference>
<dbReference type="FunFam" id="1.20.1560.10:FF:000018">
    <property type="entry name" value="ATP-binding cassette subfamily B member 11"/>
    <property type="match status" value="1"/>
</dbReference>
<feature type="transmembrane region" description="Helical" evidence="10">
    <location>
        <begin position="93"/>
        <end position="120"/>
    </location>
</feature>
<evidence type="ECO:0000256" key="6">
    <source>
        <dbReference type="ARBA" id="ARBA00022741"/>
    </source>
</evidence>
<dbReference type="InterPro" id="IPR017871">
    <property type="entry name" value="ABC_transporter-like_CS"/>
</dbReference>
<comment type="subcellular location">
    <subcellularLocation>
        <location evidence="1">Membrane</location>
        <topology evidence="1">Multi-pass membrane protein</topology>
    </subcellularLocation>
</comment>
<dbReference type="InterPro" id="IPR036640">
    <property type="entry name" value="ABC1_TM_sf"/>
</dbReference>
<feature type="domain" description="ABC transporter" evidence="11">
    <location>
        <begin position="1013"/>
        <end position="1251"/>
    </location>
</feature>
<evidence type="ECO:0000256" key="2">
    <source>
        <dbReference type="ARBA" id="ARBA00007577"/>
    </source>
</evidence>
<dbReference type="CDD" id="cd03249">
    <property type="entry name" value="ABC_MTABC3_MDL1_MDL2"/>
    <property type="match status" value="2"/>
</dbReference>
<feature type="transmembrane region" description="Helical" evidence="10">
    <location>
        <begin position="318"/>
        <end position="336"/>
    </location>
</feature>
<comment type="similarity">
    <text evidence="2">Belongs to the ABC transporter superfamily. ABCB family. Multidrug resistance exporter (TC 3.A.1.201) subfamily.</text>
</comment>
<dbReference type="Pfam" id="PF00005">
    <property type="entry name" value="ABC_tran"/>
    <property type="match status" value="2"/>
</dbReference>
<dbReference type="GO" id="GO:0016887">
    <property type="term" value="F:ATP hydrolysis activity"/>
    <property type="evidence" value="ECO:0007669"/>
    <property type="project" value="InterPro"/>
</dbReference>
<keyword evidence="8 10" id="KW-1133">Transmembrane helix</keyword>
<evidence type="ECO:0000256" key="10">
    <source>
        <dbReference type="SAM" id="Phobius"/>
    </source>
</evidence>
<evidence type="ECO:0000256" key="3">
    <source>
        <dbReference type="ARBA" id="ARBA00022448"/>
    </source>
</evidence>
<dbReference type="Pfam" id="PF00664">
    <property type="entry name" value="ABC_membrane"/>
    <property type="match status" value="2"/>
</dbReference>
<feature type="domain" description="ABC transmembrane type-1" evidence="12">
    <location>
        <begin position="692"/>
        <end position="979"/>
    </location>
</feature>
<protein>
    <submittedName>
        <fullName evidence="13">Uncharacterized protein</fullName>
    </submittedName>
</protein>
<evidence type="ECO:0000256" key="7">
    <source>
        <dbReference type="ARBA" id="ARBA00022840"/>
    </source>
</evidence>
<feature type="transmembrane region" description="Helical" evidence="10">
    <location>
        <begin position="172"/>
        <end position="190"/>
    </location>
</feature>
<feature type="transmembrane region" description="Helical" evidence="10">
    <location>
        <begin position="196"/>
        <end position="217"/>
    </location>
</feature>
<feature type="transmembrane region" description="Helical" evidence="10">
    <location>
        <begin position="734"/>
        <end position="759"/>
    </location>
</feature>
<evidence type="ECO:0000256" key="1">
    <source>
        <dbReference type="ARBA" id="ARBA00004141"/>
    </source>
</evidence>
<keyword evidence="7" id="KW-0067">ATP-binding</keyword>
<dbReference type="CDD" id="cd18577">
    <property type="entry name" value="ABC_6TM_Pgp_ABCB1_D1_like"/>
    <property type="match status" value="1"/>
</dbReference>
<dbReference type="PROSITE" id="PS00211">
    <property type="entry name" value="ABC_TRANSPORTER_1"/>
    <property type="match status" value="2"/>
</dbReference>
<dbReference type="InterPro" id="IPR003439">
    <property type="entry name" value="ABC_transporter-like_ATP-bd"/>
</dbReference>
<dbReference type="InterPro" id="IPR039421">
    <property type="entry name" value="Type_1_exporter"/>
</dbReference>
<dbReference type="PANTHER" id="PTHR43394:SF27">
    <property type="entry name" value="ATP-DEPENDENT TRANSLOCASE ABCB1-LIKE"/>
    <property type="match status" value="1"/>
</dbReference>
<evidence type="ECO:0000313" key="13">
    <source>
        <dbReference type="EMBL" id="JAV77371.1"/>
    </source>
</evidence>
<feature type="transmembrane region" description="Helical" evidence="10">
    <location>
        <begin position="274"/>
        <end position="298"/>
    </location>
</feature>
<keyword evidence="6" id="KW-0547">Nucleotide-binding</keyword>
<dbReference type="InterPro" id="IPR011527">
    <property type="entry name" value="ABC1_TM_dom"/>
</dbReference>
<evidence type="ECO:0000256" key="8">
    <source>
        <dbReference type="ARBA" id="ARBA00022989"/>
    </source>
</evidence>
<evidence type="ECO:0000256" key="9">
    <source>
        <dbReference type="ARBA" id="ARBA00023136"/>
    </source>
</evidence>
<dbReference type="SUPFAM" id="SSF90123">
    <property type="entry name" value="ABC transporter transmembrane region"/>
    <property type="match status" value="2"/>
</dbReference>
<feature type="domain" description="ABC transmembrane type-1" evidence="12">
    <location>
        <begin position="40"/>
        <end position="345"/>
    </location>
</feature>
<dbReference type="Gene3D" id="1.20.1560.10">
    <property type="entry name" value="ABC transporter type 1, transmembrane domain"/>
    <property type="match status" value="1"/>
</dbReference>
<dbReference type="FunFam" id="3.40.50.300:FF:000205">
    <property type="entry name" value="ABC transporter B family member 4"/>
    <property type="match status" value="2"/>
</dbReference>
<dbReference type="GO" id="GO:0005524">
    <property type="term" value="F:ATP binding"/>
    <property type="evidence" value="ECO:0007669"/>
    <property type="project" value="UniProtKB-KW"/>
</dbReference>
<dbReference type="InterPro" id="IPR027417">
    <property type="entry name" value="P-loop_NTPase"/>
</dbReference>
<proteinExistence type="inferred from homology"/>
<dbReference type="PANTHER" id="PTHR43394">
    <property type="entry name" value="ATP-DEPENDENT PERMEASE MDL1, MITOCHONDRIAL"/>
    <property type="match status" value="1"/>
</dbReference>
<dbReference type="GO" id="GO:0015421">
    <property type="term" value="F:ABC-type oligopeptide transporter activity"/>
    <property type="evidence" value="ECO:0007669"/>
    <property type="project" value="TreeGrafter"/>
</dbReference>
<keyword evidence="5" id="KW-0677">Repeat</keyword>
<keyword evidence="9 10" id="KW-0472">Membrane</keyword>
<dbReference type="GO" id="GO:0090374">
    <property type="term" value="P:oligopeptide export from mitochondrion"/>
    <property type="evidence" value="ECO:0007669"/>
    <property type="project" value="TreeGrafter"/>
</dbReference>
<evidence type="ECO:0000259" key="12">
    <source>
        <dbReference type="PROSITE" id="PS50929"/>
    </source>
</evidence>
<evidence type="ECO:0000256" key="5">
    <source>
        <dbReference type="ARBA" id="ARBA00022737"/>
    </source>
</evidence>
<dbReference type="InterPro" id="IPR003593">
    <property type="entry name" value="AAA+_ATPase"/>
</dbReference>
<name>A0A1Y1LW74_PHOPY</name>
<feature type="domain" description="ABC transporter" evidence="11">
    <location>
        <begin position="382"/>
        <end position="618"/>
    </location>
</feature>
<feature type="transmembrane region" description="Helical" evidence="10">
    <location>
        <begin position="836"/>
        <end position="853"/>
    </location>
</feature>
<dbReference type="Gene3D" id="3.40.50.300">
    <property type="entry name" value="P-loop containing nucleotide triphosphate hydrolases"/>
    <property type="match status" value="2"/>
</dbReference>
<dbReference type="PROSITE" id="PS50929">
    <property type="entry name" value="ABC_TM1F"/>
    <property type="match status" value="2"/>
</dbReference>
<accession>A0A1Y1LW74</accession>
<evidence type="ECO:0000259" key="11">
    <source>
        <dbReference type="PROSITE" id="PS50893"/>
    </source>
</evidence>
<dbReference type="PROSITE" id="PS50893">
    <property type="entry name" value="ABC_TRANSPORTER_2"/>
    <property type="match status" value="2"/>
</dbReference>
<dbReference type="SMART" id="SM00382">
    <property type="entry name" value="AAA"/>
    <property type="match status" value="2"/>
</dbReference>
<keyword evidence="4 10" id="KW-0812">Transmembrane</keyword>
<dbReference type="GO" id="GO:0005743">
    <property type="term" value="C:mitochondrial inner membrane"/>
    <property type="evidence" value="ECO:0007669"/>
    <property type="project" value="TreeGrafter"/>
</dbReference>
<dbReference type="AlphaFoldDB" id="A0A1Y1LW74"/>
<keyword evidence="3" id="KW-0813">Transport</keyword>
<evidence type="ECO:0000256" key="4">
    <source>
        <dbReference type="ARBA" id="ARBA00022692"/>
    </source>
</evidence>
<reference evidence="13" key="1">
    <citation type="journal article" date="2016" name="Sci. Rep.">
        <title>Molecular characterization of firefly nuptial gifts: a multi-omics approach sheds light on postcopulatory sexual selection.</title>
        <authorList>
            <person name="Al-Wathiqui N."/>
            <person name="Fallon T.R."/>
            <person name="South A."/>
            <person name="Weng J.K."/>
            <person name="Lewis S.M."/>
        </authorList>
    </citation>
    <scope>NUCLEOTIDE SEQUENCE</scope>
</reference>
<feature type="transmembrane region" description="Helical" evidence="10">
    <location>
        <begin position="37"/>
        <end position="60"/>
    </location>
</feature>